<feature type="signal peptide" evidence="2">
    <location>
        <begin position="1"/>
        <end position="27"/>
    </location>
</feature>
<sequence length="96" mass="10385">RPRAPEPPHLHPLRLVYALLVAADVEGVLHVEQLVHFPGATGGWAGGRRRHVAYLSPAPLPERHVGRKQDPDTGHAGKCSLLLPSGGKVSQWEALQ</sequence>
<feature type="non-terminal residue" evidence="3">
    <location>
        <position position="1"/>
    </location>
</feature>
<evidence type="ECO:0000313" key="4">
    <source>
        <dbReference type="Proteomes" id="UP001266305"/>
    </source>
</evidence>
<proteinExistence type="predicted"/>
<keyword evidence="4" id="KW-1185">Reference proteome</keyword>
<dbReference type="EMBL" id="JASSZA010000019">
    <property type="protein sequence ID" value="KAK2087778.1"/>
    <property type="molecule type" value="Genomic_DNA"/>
</dbReference>
<evidence type="ECO:0000256" key="2">
    <source>
        <dbReference type="SAM" id="SignalP"/>
    </source>
</evidence>
<organism evidence="3 4">
    <name type="scientific">Saguinus oedipus</name>
    <name type="common">Cotton-top tamarin</name>
    <name type="synonym">Oedipomidas oedipus</name>
    <dbReference type="NCBI Taxonomy" id="9490"/>
    <lineage>
        <taxon>Eukaryota</taxon>
        <taxon>Metazoa</taxon>
        <taxon>Chordata</taxon>
        <taxon>Craniata</taxon>
        <taxon>Vertebrata</taxon>
        <taxon>Euteleostomi</taxon>
        <taxon>Mammalia</taxon>
        <taxon>Eutheria</taxon>
        <taxon>Euarchontoglires</taxon>
        <taxon>Primates</taxon>
        <taxon>Haplorrhini</taxon>
        <taxon>Platyrrhini</taxon>
        <taxon>Cebidae</taxon>
        <taxon>Callitrichinae</taxon>
        <taxon>Saguinus</taxon>
    </lineage>
</organism>
<accession>A0ABQ9TSK5</accession>
<reference evidence="3 4" key="1">
    <citation type="submission" date="2023-05" db="EMBL/GenBank/DDBJ databases">
        <title>B98-5 Cell Line De Novo Hybrid Assembly: An Optical Mapping Approach.</title>
        <authorList>
            <person name="Kananen K."/>
            <person name="Auerbach J.A."/>
            <person name="Kautto E."/>
            <person name="Blachly J.S."/>
        </authorList>
    </citation>
    <scope>NUCLEOTIDE SEQUENCE [LARGE SCALE GENOMIC DNA]</scope>
    <source>
        <strain evidence="3">B95-8</strain>
        <tissue evidence="3">Cell line</tissue>
    </source>
</reference>
<keyword evidence="2" id="KW-0732">Signal</keyword>
<feature type="chain" id="PRO_5046222482" evidence="2">
    <location>
        <begin position="28"/>
        <end position="96"/>
    </location>
</feature>
<protein>
    <submittedName>
        <fullName evidence="3">Uncharacterized protein</fullName>
    </submittedName>
</protein>
<gene>
    <name evidence="3" type="ORF">P7K49_033685</name>
</gene>
<evidence type="ECO:0000256" key="1">
    <source>
        <dbReference type="SAM" id="MobiDB-lite"/>
    </source>
</evidence>
<feature type="compositionally biased region" description="Basic and acidic residues" evidence="1">
    <location>
        <begin position="61"/>
        <end position="75"/>
    </location>
</feature>
<name>A0ABQ9TSK5_SAGOE</name>
<evidence type="ECO:0000313" key="3">
    <source>
        <dbReference type="EMBL" id="KAK2087778.1"/>
    </source>
</evidence>
<comment type="caution">
    <text evidence="3">The sequence shown here is derived from an EMBL/GenBank/DDBJ whole genome shotgun (WGS) entry which is preliminary data.</text>
</comment>
<feature type="region of interest" description="Disordered" evidence="1">
    <location>
        <begin position="59"/>
        <end position="84"/>
    </location>
</feature>
<dbReference type="Proteomes" id="UP001266305">
    <property type="component" value="Unassembled WGS sequence"/>
</dbReference>